<dbReference type="Proteomes" id="UP000696280">
    <property type="component" value="Unassembled WGS sequence"/>
</dbReference>
<dbReference type="AlphaFoldDB" id="A0A9N9L2T7"/>
<reference evidence="1" key="1">
    <citation type="submission" date="2021-07" db="EMBL/GenBank/DDBJ databases">
        <authorList>
            <person name="Durling M."/>
        </authorList>
    </citation>
    <scope>NUCLEOTIDE SEQUENCE</scope>
</reference>
<comment type="caution">
    <text evidence="1">The sequence shown here is derived from an EMBL/GenBank/DDBJ whole genome shotgun (WGS) entry which is preliminary data.</text>
</comment>
<gene>
    <name evidence="1" type="ORF">HYFRA_00003925</name>
</gene>
<accession>A0A9N9L2T7</accession>
<protein>
    <submittedName>
        <fullName evidence="1">Uncharacterized protein</fullName>
    </submittedName>
</protein>
<sequence>MACKFNDGEVGGDQMVALAPLLGEVGMRGRLRVEEWEWQWEWEWVYRRDRDRDFAPATGYGELLLLGRTSAGTETGTALQTTAYGYHLCTLSGSSDDAQLPVASPQAPAAPAQAVDWHAGAGAG</sequence>
<evidence type="ECO:0000313" key="2">
    <source>
        <dbReference type="Proteomes" id="UP000696280"/>
    </source>
</evidence>
<evidence type="ECO:0000313" key="1">
    <source>
        <dbReference type="EMBL" id="CAG8956537.1"/>
    </source>
</evidence>
<name>A0A9N9L2T7_9HELO</name>
<organism evidence="1 2">
    <name type="scientific">Hymenoscyphus fraxineus</name>
    <dbReference type="NCBI Taxonomy" id="746836"/>
    <lineage>
        <taxon>Eukaryota</taxon>
        <taxon>Fungi</taxon>
        <taxon>Dikarya</taxon>
        <taxon>Ascomycota</taxon>
        <taxon>Pezizomycotina</taxon>
        <taxon>Leotiomycetes</taxon>
        <taxon>Helotiales</taxon>
        <taxon>Helotiaceae</taxon>
        <taxon>Hymenoscyphus</taxon>
    </lineage>
</organism>
<dbReference type="EMBL" id="CAJVRL010000070">
    <property type="protein sequence ID" value="CAG8956537.1"/>
    <property type="molecule type" value="Genomic_DNA"/>
</dbReference>
<keyword evidence="2" id="KW-1185">Reference proteome</keyword>
<proteinExistence type="predicted"/>